<protein>
    <submittedName>
        <fullName evidence="1">Uncharacterized protein</fullName>
    </submittedName>
</protein>
<dbReference type="EMBL" id="BAAAGX010000020">
    <property type="protein sequence ID" value="GAA0259967.1"/>
    <property type="molecule type" value="Genomic_DNA"/>
</dbReference>
<accession>A0ABP3EGT4</accession>
<organism evidence="1 2">
    <name type="scientific">Cryptosporangium japonicum</name>
    <dbReference type="NCBI Taxonomy" id="80872"/>
    <lineage>
        <taxon>Bacteria</taxon>
        <taxon>Bacillati</taxon>
        <taxon>Actinomycetota</taxon>
        <taxon>Actinomycetes</taxon>
        <taxon>Cryptosporangiales</taxon>
        <taxon>Cryptosporangiaceae</taxon>
        <taxon>Cryptosporangium</taxon>
    </lineage>
</organism>
<keyword evidence="2" id="KW-1185">Reference proteome</keyword>
<reference evidence="2" key="1">
    <citation type="journal article" date="2019" name="Int. J. Syst. Evol. Microbiol.">
        <title>The Global Catalogue of Microorganisms (GCM) 10K type strain sequencing project: providing services to taxonomists for standard genome sequencing and annotation.</title>
        <authorList>
            <consortium name="The Broad Institute Genomics Platform"/>
            <consortium name="The Broad Institute Genome Sequencing Center for Infectious Disease"/>
            <person name="Wu L."/>
            <person name="Ma J."/>
        </authorList>
    </citation>
    <scope>NUCLEOTIDE SEQUENCE [LARGE SCALE GENOMIC DNA]</scope>
    <source>
        <strain evidence="2">JCM 10425</strain>
    </source>
</reference>
<sequence length="56" mass="5874">MDLDEVADRLAGYGRSGAGLIVVEPADPEAELPVFANEVVPRVRALERARALVAAG</sequence>
<dbReference type="Gene3D" id="3.20.20.30">
    <property type="entry name" value="Luciferase-like domain"/>
    <property type="match status" value="1"/>
</dbReference>
<proteinExistence type="predicted"/>
<dbReference type="SUPFAM" id="SSF51679">
    <property type="entry name" value="Bacterial luciferase-like"/>
    <property type="match status" value="1"/>
</dbReference>
<name>A0ABP3EGT4_9ACTN</name>
<gene>
    <name evidence="1" type="ORF">GCM10009539_51710</name>
</gene>
<comment type="caution">
    <text evidence="1">The sequence shown here is derived from an EMBL/GenBank/DDBJ whole genome shotgun (WGS) entry which is preliminary data.</text>
</comment>
<dbReference type="InterPro" id="IPR036661">
    <property type="entry name" value="Luciferase-like_sf"/>
</dbReference>
<dbReference type="Proteomes" id="UP001500967">
    <property type="component" value="Unassembled WGS sequence"/>
</dbReference>
<evidence type="ECO:0000313" key="2">
    <source>
        <dbReference type="Proteomes" id="UP001500967"/>
    </source>
</evidence>
<evidence type="ECO:0000313" key="1">
    <source>
        <dbReference type="EMBL" id="GAA0259967.1"/>
    </source>
</evidence>